<gene>
    <name evidence="11" type="ORF">JF535_13595</name>
</gene>
<feature type="domain" description="Mechanosensitive ion channel MscS" evidence="8">
    <location>
        <begin position="253"/>
        <end position="320"/>
    </location>
</feature>
<dbReference type="EMBL" id="JAEKJR010000002">
    <property type="protein sequence ID" value="MBN8431884.1"/>
    <property type="molecule type" value="Genomic_DNA"/>
</dbReference>
<feature type="transmembrane region" description="Helical" evidence="7">
    <location>
        <begin position="23"/>
        <end position="40"/>
    </location>
</feature>
<keyword evidence="4 7" id="KW-0812">Transmembrane</keyword>
<dbReference type="RefSeq" id="WP_207003046.1">
    <property type="nucleotide sequence ID" value="NZ_JAEKJR010000002.1"/>
</dbReference>
<evidence type="ECO:0000256" key="4">
    <source>
        <dbReference type="ARBA" id="ARBA00022692"/>
    </source>
</evidence>
<dbReference type="PANTHER" id="PTHR30347:SF1">
    <property type="entry name" value="MECHANOSENSITIVE CHANNEL MSCK"/>
    <property type="match status" value="1"/>
</dbReference>
<evidence type="ECO:0000256" key="3">
    <source>
        <dbReference type="ARBA" id="ARBA00022475"/>
    </source>
</evidence>
<dbReference type="InterPro" id="IPR006685">
    <property type="entry name" value="MscS_channel_2nd"/>
</dbReference>
<feature type="transmembrane region" description="Helical" evidence="7">
    <location>
        <begin position="165"/>
        <end position="186"/>
    </location>
</feature>
<dbReference type="InterPro" id="IPR049142">
    <property type="entry name" value="MS_channel_1st"/>
</dbReference>
<dbReference type="SUPFAM" id="SSF50182">
    <property type="entry name" value="Sm-like ribonucleoproteins"/>
    <property type="match status" value="1"/>
</dbReference>
<dbReference type="SUPFAM" id="SSF82689">
    <property type="entry name" value="Mechanosensitive channel protein MscS (YggB), C-terminal domain"/>
    <property type="match status" value="1"/>
</dbReference>
<feature type="transmembrane region" description="Helical" evidence="7">
    <location>
        <begin position="234"/>
        <end position="265"/>
    </location>
</feature>
<keyword evidence="5 7" id="KW-1133">Transmembrane helix</keyword>
<dbReference type="Gene3D" id="3.30.70.100">
    <property type="match status" value="1"/>
</dbReference>
<comment type="caution">
    <text evidence="11">The sequence shown here is derived from an EMBL/GenBank/DDBJ whole genome shotgun (WGS) entry which is preliminary data.</text>
</comment>
<evidence type="ECO:0000313" key="11">
    <source>
        <dbReference type="EMBL" id="MBN8431884.1"/>
    </source>
</evidence>
<evidence type="ECO:0000256" key="6">
    <source>
        <dbReference type="ARBA" id="ARBA00023136"/>
    </source>
</evidence>
<comment type="similarity">
    <text evidence="2">Belongs to the MscS (TC 1.A.23) family.</text>
</comment>
<dbReference type="Gene3D" id="2.30.30.60">
    <property type="match status" value="1"/>
</dbReference>
<dbReference type="SUPFAM" id="SSF82861">
    <property type="entry name" value="Mechanosensitive channel protein MscS (YggB), transmembrane region"/>
    <property type="match status" value="1"/>
</dbReference>
<dbReference type="InterPro" id="IPR011066">
    <property type="entry name" value="MscS_channel_C_sf"/>
</dbReference>
<feature type="transmembrane region" description="Helical" evidence="7">
    <location>
        <begin position="73"/>
        <end position="92"/>
    </location>
</feature>
<feature type="domain" description="Mechanosensitive ion channel transmembrane helices 2/3" evidence="10">
    <location>
        <begin position="211"/>
        <end position="251"/>
    </location>
</feature>
<evidence type="ECO:0000313" key="12">
    <source>
        <dbReference type="Proteomes" id="UP000664293"/>
    </source>
</evidence>
<dbReference type="Proteomes" id="UP000664293">
    <property type="component" value="Unassembled WGS sequence"/>
</dbReference>
<evidence type="ECO:0000259" key="9">
    <source>
        <dbReference type="Pfam" id="PF21082"/>
    </source>
</evidence>
<feature type="transmembrane region" description="Helical" evidence="7">
    <location>
        <begin position="207"/>
        <end position="228"/>
    </location>
</feature>
<sequence>MDTEFDLASTWSQWQAALTSPEAFSQAVIILLVYVLAWVLSQRILKLLPVLAGPPASPENQPVRLLLFRCGKLLFPLLAILLLKIAAAFVPLVSGGNWLVQFALAVALVLLFRSFVRTVIRNRTVAKLFLWVGMPILFLYVLGVLDDVVQVLDSMAIQVGNIRLTAYGIVRTAIFGSLLFWLGRVSNSTGQTIIRKQETLDFRTREVVAKLFEIGLFVIIAVLILQLMGINLTALAVFGGAVGVGIGFGLQTIASNFISGIIIILDRSVSVGDYIEMEDGRKGLVTQLNMRSTTLETFDGKDIVVPNEKFVSNSFINWTHKNKKQRYRVDFGVGYNTNVRELVEIIKETVASHPKVLSGPEVPLEERPDCEIDSFGDNGVNMFVEFWMEGIDDGRNRVGGDLLLMILETLQEHGIEIPFPQRDVRLVSVPEKQVPVDA</sequence>
<feature type="transmembrane region" description="Helical" evidence="7">
    <location>
        <begin position="128"/>
        <end position="145"/>
    </location>
</feature>
<dbReference type="Pfam" id="PF21082">
    <property type="entry name" value="MS_channel_3rd"/>
    <property type="match status" value="1"/>
</dbReference>
<comment type="subcellular location">
    <subcellularLocation>
        <location evidence="1">Cell membrane</location>
        <topology evidence="1">Multi-pass membrane protein</topology>
    </subcellularLocation>
</comment>
<evidence type="ECO:0000256" key="5">
    <source>
        <dbReference type="ARBA" id="ARBA00022989"/>
    </source>
</evidence>
<evidence type="ECO:0000256" key="1">
    <source>
        <dbReference type="ARBA" id="ARBA00004651"/>
    </source>
</evidence>
<dbReference type="InterPro" id="IPR052702">
    <property type="entry name" value="MscS-like_channel"/>
</dbReference>
<feature type="transmembrane region" description="Helical" evidence="7">
    <location>
        <begin position="98"/>
        <end position="116"/>
    </location>
</feature>
<feature type="domain" description="Mechanosensitive ion channel MscS C-terminal" evidence="9">
    <location>
        <begin position="329"/>
        <end position="417"/>
    </location>
</feature>
<dbReference type="InterPro" id="IPR023408">
    <property type="entry name" value="MscS_beta-dom_sf"/>
</dbReference>
<dbReference type="Pfam" id="PF00924">
    <property type="entry name" value="MS_channel_2nd"/>
    <property type="match status" value="1"/>
</dbReference>
<organism evidence="11 12">
    <name type="scientific">Microbulbifer salipaludis</name>
    <dbReference type="NCBI Taxonomy" id="187980"/>
    <lineage>
        <taxon>Bacteria</taxon>
        <taxon>Pseudomonadati</taxon>
        <taxon>Pseudomonadota</taxon>
        <taxon>Gammaproteobacteria</taxon>
        <taxon>Cellvibrionales</taxon>
        <taxon>Microbulbiferaceae</taxon>
        <taxon>Microbulbifer</taxon>
    </lineage>
</organism>
<evidence type="ECO:0000259" key="8">
    <source>
        <dbReference type="Pfam" id="PF00924"/>
    </source>
</evidence>
<name>A0ABS3E995_9GAMM</name>
<keyword evidence="3" id="KW-1003">Cell membrane</keyword>
<dbReference type="Gene3D" id="1.10.287.1260">
    <property type="match status" value="1"/>
</dbReference>
<protein>
    <submittedName>
        <fullName evidence="11">Mechanosensitive ion channel</fullName>
    </submittedName>
</protein>
<dbReference type="InterPro" id="IPR011014">
    <property type="entry name" value="MscS_channel_TM-2"/>
</dbReference>
<keyword evidence="6 7" id="KW-0472">Membrane</keyword>
<dbReference type="InterPro" id="IPR010920">
    <property type="entry name" value="LSM_dom_sf"/>
</dbReference>
<reference evidence="11 12" key="1">
    <citation type="submission" date="2020-12" db="EMBL/GenBank/DDBJ databases">
        <title>Oil enriched cultivation method for isolating marine PHA-producing bacteria.</title>
        <authorList>
            <person name="Zheng W."/>
            <person name="Yu S."/>
            <person name="Huang Y."/>
        </authorList>
    </citation>
    <scope>NUCLEOTIDE SEQUENCE [LARGE SCALE GENOMIC DNA]</scope>
    <source>
        <strain evidence="11 12">SN0-2</strain>
    </source>
</reference>
<dbReference type="InterPro" id="IPR049278">
    <property type="entry name" value="MS_channel_C"/>
</dbReference>
<proteinExistence type="inferred from homology"/>
<keyword evidence="12" id="KW-1185">Reference proteome</keyword>
<dbReference type="Pfam" id="PF21088">
    <property type="entry name" value="MS_channel_1st"/>
    <property type="match status" value="1"/>
</dbReference>
<evidence type="ECO:0000256" key="2">
    <source>
        <dbReference type="ARBA" id="ARBA00008017"/>
    </source>
</evidence>
<evidence type="ECO:0000256" key="7">
    <source>
        <dbReference type="SAM" id="Phobius"/>
    </source>
</evidence>
<dbReference type="PANTHER" id="PTHR30347">
    <property type="entry name" value="POTASSIUM CHANNEL RELATED"/>
    <property type="match status" value="1"/>
</dbReference>
<evidence type="ECO:0000259" key="10">
    <source>
        <dbReference type="Pfam" id="PF21088"/>
    </source>
</evidence>
<accession>A0ABS3E995</accession>